<dbReference type="Proteomes" id="UP001056436">
    <property type="component" value="Unassembled WGS sequence"/>
</dbReference>
<keyword evidence="2" id="KW-1185">Reference proteome</keyword>
<protein>
    <submittedName>
        <fullName evidence="1">Uncharacterized protein</fullName>
    </submittedName>
</protein>
<evidence type="ECO:0000313" key="2">
    <source>
        <dbReference type="Proteomes" id="UP001056436"/>
    </source>
</evidence>
<gene>
    <name evidence="1" type="ORF">CABS02_12482</name>
</gene>
<proteinExistence type="predicted"/>
<dbReference type="EMBL" id="SDAQ01000122">
    <property type="protein sequence ID" value="KAI3536540.1"/>
    <property type="molecule type" value="Genomic_DNA"/>
</dbReference>
<organism evidence="1 2">
    <name type="scientific">Colletotrichum abscissum</name>
    <dbReference type="NCBI Taxonomy" id="1671311"/>
    <lineage>
        <taxon>Eukaryota</taxon>
        <taxon>Fungi</taxon>
        <taxon>Dikarya</taxon>
        <taxon>Ascomycota</taxon>
        <taxon>Pezizomycotina</taxon>
        <taxon>Sordariomycetes</taxon>
        <taxon>Hypocreomycetidae</taxon>
        <taxon>Glomerellales</taxon>
        <taxon>Glomerellaceae</taxon>
        <taxon>Colletotrichum</taxon>
        <taxon>Colletotrichum acutatum species complex</taxon>
    </lineage>
</organism>
<comment type="caution">
    <text evidence="1">The sequence shown here is derived from an EMBL/GenBank/DDBJ whole genome shotgun (WGS) entry which is preliminary data.</text>
</comment>
<name>A0A9P9X4U9_9PEZI</name>
<sequence length="36" mass="4100">MTREPRPKTAWGGLSWCVGEVWEGKRARRGGRMLAI</sequence>
<accession>A0A9P9X4U9</accession>
<reference evidence="1" key="1">
    <citation type="submission" date="2019-01" db="EMBL/GenBank/DDBJ databases">
        <title>Colletotrichum abscissum LGMF1257.</title>
        <authorList>
            <person name="Baroncelli R."/>
        </authorList>
    </citation>
    <scope>NUCLEOTIDE SEQUENCE</scope>
    <source>
        <strain evidence="1">Ca142</strain>
    </source>
</reference>
<dbReference type="AlphaFoldDB" id="A0A9P9X4U9"/>
<evidence type="ECO:0000313" key="1">
    <source>
        <dbReference type="EMBL" id="KAI3536540.1"/>
    </source>
</evidence>